<gene>
    <name evidence="2" type="ORF">ACFSJT_19435</name>
</gene>
<dbReference type="EMBL" id="JBHUHY010000033">
    <property type="protein sequence ID" value="MFD2188983.1"/>
    <property type="molecule type" value="Genomic_DNA"/>
</dbReference>
<dbReference type="PROSITE" id="PS51257">
    <property type="entry name" value="PROKAR_LIPOPROTEIN"/>
    <property type="match status" value="1"/>
</dbReference>
<evidence type="ECO:0000313" key="3">
    <source>
        <dbReference type="Proteomes" id="UP001597344"/>
    </source>
</evidence>
<protein>
    <submittedName>
        <fullName evidence="2">M57 family metalloprotease</fullName>
    </submittedName>
</protein>
<dbReference type="RefSeq" id="WP_378322009.1">
    <property type="nucleotide sequence ID" value="NZ_JBHUHY010000033.1"/>
</dbReference>
<keyword evidence="2" id="KW-0482">Metalloprotease</keyword>
<evidence type="ECO:0000313" key="2">
    <source>
        <dbReference type="EMBL" id="MFD2188983.1"/>
    </source>
</evidence>
<dbReference type="InterPro" id="IPR024079">
    <property type="entry name" value="MetalloPept_cat_dom_sf"/>
</dbReference>
<sequence>MKKLNSLVALALLLSVFFVACEQEEETMVTPEVSDEVLVALEDAGFNVIDQPPIKFEESYIVEGDILLTHKQILNLAQTDGLSVNSKQYSTNNLVSTNGSRNITVFVSSSFNAATSAGIDLAIQRYNAENLEITFQRVNSSSNADITISRLNFILEFFGVLGSAGFPTAGGDPFNEISLSGRLSNLGFDTGGIATIVSHEMGHCIGFRHTDYFDRSISCGGAADNEGDAGVGANLIPGTPAGANLSDASWMLACSDGSDRPFNTDDQTALNFLY</sequence>
<organism evidence="2 3">
    <name type="scientific">Aquimarina celericrescens</name>
    <dbReference type="NCBI Taxonomy" id="1964542"/>
    <lineage>
        <taxon>Bacteria</taxon>
        <taxon>Pseudomonadati</taxon>
        <taxon>Bacteroidota</taxon>
        <taxon>Flavobacteriia</taxon>
        <taxon>Flavobacteriales</taxon>
        <taxon>Flavobacteriaceae</taxon>
        <taxon>Aquimarina</taxon>
    </lineage>
</organism>
<proteinExistence type="predicted"/>
<reference evidence="3" key="1">
    <citation type="journal article" date="2019" name="Int. J. Syst. Evol. Microbiol.">
        <title>The Global Catalogue of Microorganisms (GCM) 10K type strain sequencing project: providing services to taxonomists for standard genome sequencing and annotation.</title>
        <authorList>
            <consortium name="The Broad Institute Genomics Platform"/>
            <consortium name="The Broad Institute Genome Sequencing Center for Infectious Disease"/>
            <person name="Wu L."/>
            <person name="Ma J."/>
        </authorList>
    </citation>
    <scope>NUCLEOTIDE SEQUENCE [LARGE SCALE GENOMIC DNA]</scope>
    <source>
        <strain evidence="3">DT92</strain>
    </source>
</reference>
<dbReference type="Proteomes" id="UP001597344">
    <property type="component" value="Unassembled WGS sequence"/>
</dbReference>
<feature type="signal peptide" evidence="1">
    <location>
        <begin position="1"/>
        <end position="20"/>
    </location>
</feature>
<dbReference type="Gene3D" id="3.40.390.10">
    <property type="entry name" value="Collagenase (Catalytic Domain)"/>
    <property type="match status" value="1"/>
</dbReference>
<evidence type="ECO:0000256" key="1">
    <source>
        <dbReference type="SAM" id="SignalP"/>
    </source>
</evidence>
<keyword evidence="1" id="KW-0732">Signal</keyword>
<name>A0ABW5B1W1_9FLAO</name>
<dbReference type="Pfam" id="PF12388">
    <property type="entry name" value="Peptidase_M57"/>
    <property type="match status" value="1"/>
</dbReference>
<dbReference type="GO" id="GO:0008237">
    <property type="term" value="F:metallopeptidase activity"/>
    <property type="evidence" value="ECO:0007669"/>
    <property type="project" value="UniProtKB-KW"/>
</dbReference>
<keyword evidence="2" id="KW-0645">Protease</keyword>
<dbReference type="InterPro" id="IPR024653">
    <property type="entry name" value="Peptidase_M10/M27/M57"/>
</dbReference>
<comment type="caution">
    <text evidence="2">The sequence shown here is derived from an EMBL/GenBank/DDBJ whole genome shotgun (WGS) entry which is preliminary data.</text>
</comment>
<feature type="chain" id="PRO_5047462933" evidence="1">
    <location>
        <begin position="21"/>
        <end position="274"/>
    </location>
</feature>
<keyword evidence="3" id="KW-1185">Reference proteome</keyword>
<keyword evidence="2" id="KW-0378">Hydrolase</keyword>
<accession>A0ABW5B1W1</accession>
<dbReference type="SUPFAM" id="SSF55486">
    <property type="entry name" value="Metalloproteases ('zincins'), catalytic domain"/>
    <property type="match status" value="1"/>
</dbReference>